<protein>
    <submittedName>
        <fullName evidence="2">Uncharacterized protein</fullName>
    </submittedName>
</protein>
<feature type="chain" id="PRO_5046089045" evidence="1">
    <location>
        <begin position="25"/>
        <end position="710"/>
    </location>
</feature>
<evidence type="ECO:0000313" key="3">
    <source>
        <dbReference type="Proteomes" id="UP000735592"/>
    </source>
</evidence>
<dbReference type="EMBL" id="WNKW01000001">
    <property type="protein sequence ID" value="MTW31701.1"/>
    <property type="molecule type" value="Genomic_DNA"/>
</dbReference>
<sequence>MARPSLRSAGLLLCTALVASSASALDYYVYPIREIEGLNLEGKARTARPLIDSRMYDVFTRDVQKKLLGEFGAALAAAYPASIVHATQVRDVKKGSYAYLSEGVACGQGSFAVAVNAAYAMVMGVTRASLYAVEKGANVEFLMPVTLNVQVLKAERSKLAYVASSTQYTTVVVSKAELGQKSTDALLAQAVVANTEKQIRALVADVREHFSPQQKPVKLTHKVGDYWVTDQGYGVGFAAGEDLEASDPARPEQDALVFKVISTDQHYTVLKAISGAPQLNASYQFVFSSLGSDGSKPRVMPVYSATPEGQAGYIAADLFSKNIGFSAPFTLAPVDINFADTMASVRQQANCARWDKYPSSKQVYDSRSDVPDFFVRFGVWNTPVFVQTGAAGVNSEEKFGTLVAGTLLDKSGNAIFSELGSDQYVIKRTSGAGLALASAKEISSKNAVVDLSQRFLKNVRFDVRDYVISEAQPGQFMVQGLQLNEGQDITFDVLHPLGVKQGGAAVLVKLAAEAADAPPQSKGTGTLFSYRNLDPRNYPAVSNGDIFRVVAASRAGVPDLASCGPVTGSTGSLSGEFLGAVIEHAVGHAGNYNLQITDPAFYSAANTLLHDGFYKMRLTPPPVPAACYKGGYVLKAGDRQCNAEGCTAKLVLGLRATIQGKTGVLKDAIAGENIQISGAHESQVENLAGYQALQSSSNVASELLKRLNAK</sequence>
<comment type="caution">
    <text evidence="2">The sequence shown here is derived from an EMBL/GenBank/DDBJ whole genome shotgun (WGS) entry which is preliminary data.</text>
</comment>
<evidence type="ECO:0000256" key="1">
    <source>
        <dbReference type="SAM" id="SignalP"/>
    </source>
</evidence>
<dbReference type="RefSeq" id="WP_155433048.1">
    <property type="nucleotide sequence ID" value="NZ_JBHLXK010000001.1"/>
</dbReference>
<dbReference type="Proteomes" id="UP000735592">
    <property type="component" value="Unassembled WGS sequence"/>
</dbReference>
<keyword evidence="3" id="KW-1185">Reference proteome</keyword>
<reference evidence="2 3" key="1">
    <citation type="submission" date="2019-11" db="EMBL/GenBank/DDBJ databases">
        <title>Type strains purchased from KCTC, JCM and DSMZ.</title>
        <authorList>
            <person name="Lu H."/>
        </authorList>
    </citation>
    <scope>NUCLEOTIDE SEQUENCE [LARGE SCALE GENOMIC DNA]</scope>
    <source>
        <strain evidence="2 3">DSM 103461</strain>
    </source>
</reference>
<feature type="signal peptide" evidence="1">
    <location>
        <begin position="1"/>
        <end position="24"/>
    </location>
</feature>
<proteinExistence type="predicted"/>
<organism evidence="2 3">
    <name type="scientific">Pseudoduganella danionis</name>
    <dbReference type="NCBI Taxonomy" id="1890295"/>
    <lineage>
        <taxon>Bacteria</taxon>
        <taxon>Pseudomonadati</taxon>
        <taxon>Pseudomonadota</taxon>
        <taxon>Betaproteobacteria</taxon>
        <taxon>Burkholderiales</taxon>
        <taxon>Oxalobacteraceae</taxon>
        <taxon>Telluria group</taxon>
        <taxon>Pseudoduganella</taxon>
    </lineage>
</organism>
<evidence type="ECO:0000313" key="2">
    <source>
        <dbReference type="EMBL" id="MTW31701.1"/>
    </source>
</evidence>
<name>A0ABW9SJF0_9BURK</name>
<accession>A0ABW9SJF0</accession>
<gene>
    <name evidence="2" type="ORF">GM655_02550</name>
</gene>
<keyword evidence="1" id="KW-0732">Signal</keyword>